<keyword evidence="2" id="KW-0472">Membrane</keyword>
<keyword evidence="6" id="KW-1185">Reference proteome</keyword>
<dbReference type="Proteomes" id="UP000433575">
    <property type="component" value="Unassembled WGS sequence"/>
</dbReference>
<evidence type="ECO:0000313" key="4">
    <source>
        <dbReference type="EMBL" id="MSC34146.1"/>
    </source>
</evidence>
<organism evidence="3 5">
    <name type="scientific">Holdemania massiliensis</name>
    <dbReference type="NCBI Taxonomy" id="1468449"/>
    <lineage>
        <taxon>Bacteria</taxon>
        <taxon>Bacillati</taxon>
        <taxon>Bacillota</taxon>
        <taxon>Erysipelotrichia</taxon>
        <taxon>Erysipelotrichales</taxon>
        <taxon>Erysipelotrichaceae</taxon>
        <taxon>Holdemania</taxon>
    </lineage>
</organism>
<feature type="compositionally biased region" description="Low complexity" evidence="1">
    <location>
        <begin position="22"/>
        <end position="33"/>
    </location>
</feature>
<evidence type="ECO:0000256" key="1">
    <source>
        <dbReference type="SAM" id="MobiDB-lite"/>
    </source>
</evidence>
<dbReference type="AlphaFoldDB" id="A0A6N7SAU5"/>
<evidence type="ECO:0000313" key="6">
    <source>
        <dbReference type="Proteomes" id="UP000480929"/>
    </source>
</evidence>
<dbReference type="EMBL" id="WKPJ01000026">
    <property type="protein sequence ID" value="MSA90416.1"/>
    <property type="molecule type" value="Genomic_DNA"/>
</dbReference>
<sequence>MIFLVRTDQETIDEESKTKNEVMPTPTVPIPVTGKSKASKTSLLPQTPPEATIQPQKSTNQSSSWILWVTVLGIAVIGGGFFIFKKLK</sequence>
<keyword evidence="2" id="KW-1133">Transmembrane helix</keyword>
<accession>A0A6N7SAU5</accession>
<dbReference type="EMBL" id="WKPI01000028">
    <property type="protein sequence ID" value="MSC34146.1"/>
    <property type="molecule type" value="Genomic_DNA"/>
</dbReference>
<reference evidence="5 6" key="1">
    <citation type="journal article" date="2019" name="Nat. Med.">
        <title>A library of human gut bacterial isolates paired with longitudinal multiomics data enables mechanistic microbiome research.</title>
        <authorList>
            <person name="Poyet M."/>
            <person name="Groussin M."/>
            <person name="Gibbons S.M."/>
            <person name="Avila-Pacheco J."/>
            <person name="Jiang X."/>
            <person name="Kearney S.M."/>
            <person name="Perrotta A.R."/>
            <person name="Berdy B."/>
            <person name="Zhao S."/>
            <person name="Lieberman T.D."/>
            <person name="Swanson P.K."/>
            <person name="Smith M."/>
            <person name="Roesemann S."/>
            <person name="Alexander J.E."/>
            <person name="Rich S.A."/>
            <person name="Livny J."/>
            <person name="Vlamakis H."/>
            <person name="Clish C."/>
            <person name="Bullock K."/>
            <person name="Deik A."/>
            <person name="Scott J."/>
            <person name="Pierce K.A."/>
            <person name="Xavier R.J."/>
            <person name="Alm E.J."/>
        </authorList>
    </citation>
    <scope>NUCLEOTIDE SEQUENCE [LARGE SCALE GENOMIC DNA]</scope>
    <source>
        <strain evidence="3 5">BIOML-A4</strain>
        <strain evidence="4 6">BIOML-A5</strain>
    </source>
</reference>
<comment type="caution">
    <text evidence="3">The sequence shown here is derived from an EMBL/GenBank/DDBJ whole genome shotgun (WGS) entry which is preliminary data.</text>
</comment>
<evidence type="ECO:0000313" key="3">
    <source>
        <dbReference type="EMBL" id="MSA90416.1"/>
    </source>
</evidence>
<feature type="transmembrane region" description="Helical" evidence="2">
    <location>
        <begin position="65"/>
        <end position="84"/>
    </location>
</feature>
<dbReference type="Proteomes" id="UP000480929">
    <property type="component" value="Unassembled WGS sequence"/>
</dbReference>
<evidence type="ECO:0000256" key="2">
    <source>
        <dbReference type="SAM" id="Phobius"/>
    </source>
</evidence>
<gene>
    <name evidence="4" type="ORF">GKD88_13550</name>
    <name evidence="3" type="ORF">GKE08_13880</name>
</gene>
<dbReference type="RefSeq" id="WP_151848916.1">
    <property type="nucleotide sequence ID" value="NZ_CAUFAO010000029.1"/>
</dbReference>
<evidence type="ECO:0000313" key="5">
    <source>
        <dbReference type="Proteomes" id="UP000433575"/>
    </source>
</evidence>
<proteinExistence type="predicted"/>
<feature type="region of interest" description="Disordered" evidence="1">
    <location>
        <begin position="11"/>
        <end position="61"/>
    </location>
</feature>
<keyword evidence="2" id="KW-0812">Transmembrane</keyword>
<protein>
    <submittedName>
        <fullName evidence="3">Uncharacterized protein</fullName>
    </submittedName>
</protein>
<name>A0A6N7SAU5_9FIRM</name>